<evidence type="ECO:0000313" key="2">
    <source>
        <dbReference type="Proteomes" id="UP001050808"/>
    </source>
</evidence>
<protein>
    <submittedName>
        <fullName evidence="1">Uncharacterized protein</fullName>
    </submittedName>
</protein>
<comment type="caution">
    <text evidence="1">The sequence shown here is derived from an EMBL/GenBank/DDBJ whole genome shotgun (WGS) entry which is preliminary data.</text>
</comment>
<accession>A0ABQ3QKG1</accession>
<reference evidence="1" key="1">
    <citation type="submission" date="2024-05" db="EMBL/GenBank/DDBJ databases">
        <title>Whole genome shotgun sequence of Streptomyces violascens NBRC 12920.</title>
        <authorList>
            <person name="Komaki H."/>
            <person name="Tamura T."/>
        </authorList>
    </citation>
    <scope>NUCLEOTIDE SEQUENCE</scope>
    <source>
        <strain evidence="1">NBRC 12920</strain>
    </source>
</reference>
<dbReference type="EMBL" id="BNDY01000002">
    <property type="protein sequence ID" value="GHI37753.1"/>
    <property type="molecule type" value="Genomic_DNA"/>
</dbReference>
<name>A0ABQ3QKG1_9ACTN</name>
<keyword evidence="2" id="KW-1185">Reference proteome</keyword>
<evidence type="ECO:0000313" key="1">
    <source>
        <dbReference type="EMBL" id="GHI37753.1"/>
    </source>
</evidence>
<organism evidence="1 2">
    <name type="scientific">Streptomyces violascens</name>
    <dbReference type="NCBI Taxonomy" id="67381"/>
    <lineage>
        <taxon>Bacteria</taxon>
        <taxon>Bacillati</taxon>
        <taxon>Actinomycetota</taxon>
        <taxon>Actinomycetes</taxon>
        <taxon>Kitasatosporales</taxon>
        <taxon>Streptomycetaceae</taxon>
        <taxon>Streptomyces</taxon>
    </lineage>
</organism>
<gene>
    <name evidence="1" type="ORF">Sviol_21610</name>
</gene>
<sequence length="116" mass="12212">MDRGSAATAFAASMGMWMLLLERCAGTGKDLGAAVRTVGRTEVVLDRTEDPSFVLERVLGRWPLGIAHAPAVVKAPDVASDPLAGPPRAPFGGGRPGHLSWPAPYMRIWGDPPLAP</sequence>
<proteinExistence type="predicted"/>
<dbReference type="Proteomes" id="UP001050808">
    <property type="component" value="Unassembled WGS sequence"/>
</dbReference>